<keyword evidence="9" id="KW-0333">Golgi apparatus</keyword>
<evidence type="ECO:0000256" key="3">
    <source>
        <dbReference type="ARBA" id="ARBA00004555"/>
    </source>
</evidence>
<feature type="compositionally biased region" description="Polar residues" evidence="12">
    <location>
        <begin position="132"/>
        <end position="155"/>
    </location>
</feature>
<keyword evidence="8" id="KW-0653">Protein transport</keyword>
<evidence type="ECO:0000313" key="18">
    <source>
        <dbReference type="WBParaSite" id="BXY_0914400.1"/>
    </source>
</evidence>
<dbReference type="GO" id="GO:0010008">
    <property type="term" value="C:endosome membrane"/>
    <property type="evidence" value="ECO:0007669"/>
    <property type="project" value="TreeGrafter"/>
</dbReference>
<feature type="compositionally biased region" description="Basic residues" evidence="12">
    <location>
        <begin position="32"/>
        <end position="49"/>
    </location>
</feature>
<evidence type="ECO:0000256" key="12">
    <source>
        <dbReference type="SAM" id="MobiDB-lite"/>
    </source>
</evidence>
<proteinExistence type="inferred from homology"/>
<dbReference type="PANTHER" id="PTHR10555">
    <property type="entry name" value="SORTING NEXIN"/>
    <property type="match status" value="1"/>
</dbReference>
<evidence type="ECO:0000313" key="16">
    <source>
        <dbReference type="Proteomes" id="UP000095284"/>
    </source>
</evidence>
<dbReference type="Gene3D" id="1.20.1270.60">
    <property type="entry name" value="Arfaptin homology (AH) domain/BAR domain"/>
    <property type="match status" value="1"/>
</dbReference>
<dbReference type="InterPro" id="IPR015404">
    <property type="entry name" value="Vps5_C"/>
</dbReference>
<dbReference type="GO" id="GO:0005829">
    <property type="term" value="C:cytosol"/>
    <property type="evidence" value="ECO:0007669"/>
    <property type="project" value="GOC"/>
</dbReference>
<evidence type="ECO:0000313" key="17">
    <source>
        <dbReference type="Proteomes" id="UP000659654"/>
    </source>
</evidence>
<gene>
    <name evidence="14" type="ORF">BXYJ_LOCUS2173</name>
</gene>
<feature type="region of interest" description="Disordered" evidence="12">
    <location>
        <begin position="1258"/>
        <end position="1321"/>
    </location>
</feature>
<comment type="subcellular location">
    <subcellularLocation>
        <location evidence="2">Cytoplasm</location>
    </subcellularLocation>
    <subcellularLocation>
        <location evidence="3">Golgi apparatus</location>
    </subcellularLocation>
    <subcellularLocation>
        <location evidence="1">Membrane</location>
        <topology evidence="1">Peripheral membrane protein</topology>
        <orientation evidence="1">Cytoplasmic side</orientation>
    </subcellularLocation>
</comment>
<dbReference type="PROSITE" id="PS50195">
    <property type="entry name" value="PX"/>
    <property type="match status" value="1"/>
</dbReference>
<comment type="similarity">
    <text evidence="4">Belongs to the sorting nexin family.</text>
</comment>
<dbReference type="OrthoDB" id="271164at2759"/>
<evidence type="ECO:0000256" key="11">
    <source>
        <dbReference type="SAM" id="Coils"/>
    </source>
</evidence>
<dbReference type="EMBL" id="CAJFDI010000001">
    <property type="protein sequence ID" value="CAD5210927.1"/>
    <property type="molecule type" value="Genomic_DNA"/>
</dbReference>
<evidence type="ECO:0000256" key="1">
    <source>
        <dbReference type="ARBA" id="ARBA00004287"/>
    </source>
</evidence>
<evidence type="ECO:0000256" key="9">
    <source>
        <dbReference type="ARBA" id="ARBA00023034"/>
    </source>
</evidence>
<keyword evidence="11" id="KW-0175">Coiled coil</keyword>
<dbReference type="GO" id="GO:0005794">
    <property type="term" value="C:Golgi apparatus"/>
    <property type="evidence" value="ECO:0007669"/>
    <property type="project" value="UniProtKB-SubCell"/>
</dbReference>
<dbReference type="SMART" id="SM00312">
    <property type="entry name" value="PX"/>
    <property type="match status" value="1"/>
</dbReference>
<feature type="region of interest" description="Disordered" evidence="12">
    <location>
        <begin position="1220"/>
        <end position="1245"/>
    </location>
</feature>
<evidence type="ECO:0000256" key="10">
    <source>
        <dbReference type="ARBA" id="ARBA00023136"/>
    </source>
</evidence>
<dbReference type="WBParaSite" id="BXY_0914400.1">
    <property type="protein sequence ID" value="BXY_0914400.1"/>
    <property type="gene ID" value="BXY_0914400"/>
</dbReference>
<keyword evidence="17" id="KW-1185">Reference proteome</keyword>
<reference evidence="18" key="1">
    <citation type="submission" date="2016-11" db="UniProtKB">
        <authorList>
            <consortium name="WormBaseParasite"/>
        </authorList>
    </citation>
    <scope>IDENTIFICATION</scope>
</reference>
<dbReference type="Pfam" id="PF00787">
    <property type="entry name" value="PX"/>
    <property type="match status" value="1"/>
</dbReference>
<dbReference type="Proteomes" id="UP000095284">
    <property type="component" value="Unplaced"/>
</dbReference>
<feature type="compositionally biased region" description="Basic and acidic residues" evidence="12">
    <location>
        <begin position="217"/>
        <end position="259"/>
    </location>
</feature>
<feature type="compositionally biased region" description="Acidic residues" evidence="12">
    <location>
        <begin position="1221"/>
        <end position="1233"/>
    </location>
</feature>
<evidence type="ECO:0000256" key="4">
    <source>
        <dbReference type="ARBA" id="ARBA00010883"/>
    </source>
</evidence>
<keyword evidence="7" id="KW-0597">Phosphoprotein</keyword>
<dbReference type="SUPFAM" id="SSF64268">
    <property type="entry name" value="PX domain"/>
    <property type="match status" value="1"/>
</dbReference>
<dbReference type="Proteomes" id="UP000659654">
    <property type="component" value="Unassembled WGS sequence"/>
</dbReference>
<feature type="region of interest" description="Disordered" evidence="12">
    <location>
        <begin position="217"/>
        <end position="287"/>
    </location>
</feature>
<evidence type="ECO:0000259" key="13">
    <source>
        <dbReference type="PROSITE" id="PS50195"/>
    </source>
</evidence>
<dbReference type="Proteomes" id="UP000582659">
    <property type="component" value="Unassembled WGS sequence"/>
</dbReference>
<feature type="compositionally biased region" description="Basic and acidic residues" evidence="12">
    <location>
        <begin position="50"/>
        <end position="62"/>
    </location>
</feature>
<feature type="region of interest" description="Disordered" evidence="12">
    <location>
        <begin position="93"/>
        <end position="155"/>
    </location>
</feature>
<feature type="compositionally biased region" description="Polar residues" evidence="12">
    <location>
        <begin position="1274"/>
        <end position="1287"/>
    </location>
</feature>
<sequence length="1714" mass="192939">MYGYMRSAISTEPAKPANKSSINQRRSQPVFKSRRRKKPGFFQRLRRNKPFVDNKEDEKQESIFDSNEITNLHKNAPRNSYIHMDPVDSYVDEICGSSNSNGVDDEAIGQNEDHLPSIPPLSPQSSFQSNSDADNTPSTSTGKSLESIDTSTFDNDSTWTVNVVHEIPKITLKEVLKDVAMGTGGNQTPKVEKARIPNDVEGEQRVRIELQNNGIRRVERPVSSKEFHDDHNIGHDKRVDGKESTSSKIKSTDQPKDDFISDGSNGPLPPSESTSEVALPTEETDGSEEIYKPQIVLRPKKVKDQLIQQINSIYHRYSMKRKESMIEVEDTIRHSLYDIQYTTTSIEFSNENCGANTDVEKTFHEARLDSMAFYLIERPVDRDIMVVGIVKDTVNDDVRFELTEIDAIFCFDQSEDTANCQFTRPETSIEYGFFAVSTEYFDLHQHETSGETAEIVLTQKSSEYESLSYGVTCLNLELKKAAFDGNGETLVIPSITQLEGCEFSVTTVENDFNKSAQAAETGNCEVTVGLTAKDTCSFSVNSIEQTIQVADEKNCELLEVTLAETVTGTPISSSVKPSTDPKMEDHELMRLIELSGQSSENLINRDDIESKEPLPSSQEDSVPPLTVDVDVGSEESGAYSEVSLFEHLEISPPLILKNCRKCACACWRTNVTQSNSYSEVCRCFEMEKEAENKEDNMLVNSIHLEEKIEKNSGEYFGEISKRIGTVCTETLFFGATSTEIVLEKKQDENVSGEALVFHPIKQSATETMTISGGCFELTMNIPDDKITEITFAEEQCVKDGFQLCISQTDVDLFPMKKADRSQNAEIFIPEVTVEQVNYSENFCDIQLHKSEGEKNDKDGHCKVNMAYNTHDTQCLSITSCDALIASLEQTEYVCHDIKSAHDGQAILSLTDLLEQFNKPGELLADDITLPTTMSDIISYSEIKTDVDFANTTSETMNCRVTWDETMFYQVSLAVTWIDSLLMKPQMSECVERTQTEVRKGSTSLSMEKLDSLIRRQDDACTVCSTWLDKRSEKSFVDLKLDVSYKEIDPVKQCQTEETEAVRKLVDTDSNFSRESAVITYARSMSPSIASTSNTMSEVPEDPFHDFNDGYLLKYGEMLPMPICRSVSSMSSAITVSEGEETLKREDVNRIVKEVLDGLVEKVIESHLEQFEKRFSVHARSSPARLNLMSWFDNSDLVHEQIAEVQFRHAIKFGVPKPVMFSDEDDLPISDDEYGNPSMDDSSATITSNTSKLVLNSSVEEQNGKNPEQAIEPENNGTAQPENGSSRPSEPLGLGGSNVPPLVQPAQANGAGKTEDSDEQAVDEEAVVFKNANIVVSIRAYEKKSEGFNAYIVYKIETRVSGIPNYTKSMNEVWRRFSDFLGLRDKLVEKYQHKGVAIPLAPEKSLAALTKTKLNTTNDEGYTTDVAEKRARLLERFLRRLCRSPRLVVDCDVVDFLTLDANLPKATFTAALSAKSMQKIFKSFGDALNKIAYPMDENDRWFEQMHGNVEELDDMLVRLHSIVDQLGSFRRELSQSSDSLSKSLSMIASCEENTALARTLSKLAETKENLSVVQKHEADTDSQILAEAIQEHLHMTQVLKELFFERVKAWQNWQTLRQNLAKKRELKARFDLAGRSDRANVAKAEVEACEQRVDEMEQDFQEMSKTIRREYIRLCKERRTDLKQAFIAYLEALVESEQHILEHWQKFGPEVQSII</sequence>
<name>A0A1I7S801_BURXY</name>
<feature type="region of interest" description="Disordered" evidence="12">
    <location>
        <begin position="1"/>
        <end position="64"/>
    </location>
</feature>
<dbReference type="EMBL" id="CAJFCV020000001">
    <property type="protein sequence ID" value="CAG9087296.1"/>
    <property type="molecule type" value="Genomic_DNA"/>
</dbReference>
<evidence type="ECO:0000256" key="2">
    <source>
        <dbReference type="ARBA" id="ARBA00004496"/>
    </source>
</evidence>
<dbReference type="FunFam" id="1.20.1270.60:FF:000022">
    <property type="entry name" value="Sorting nexin 3 protein"/>
    <property type="match status" value="1"/>
</dbReference>
<evidence type="ECO:0000256" key="7">
    <source>
        <dbReference type="ARBA" id="ARBA00022553"/>
    </source>
</evidence>
<dbReference type="SMR" id="A0A1I7S801"/>
<dbReference type="InterPro" id="IPR027267">
    <property type="entry name" value="AH/BAR_dom_sf"/>
</dbReference>
<dbReference type="InterPro" id="IPR036871">
    <property type="entry name" value="PX_dom_sf"/>
</dbReference>
<feature type="compositionally biased region" description="Polar residues" evidence="12">
    <location>
        <begin position="18"/>
        <end position="27"/>
    </location>
</feature>
<feature type="domain" description="PX" evidence="13">
    <location>
        <begin position="1331"/>
        <end position="1463"/>
    </location>
</feature>
<keyword evidence="10" id="KW-0472">Membrane</keyword>
<protein>
    <submittedName>
        <fullName evidence="14">(pine wood nematode) hypothetical protein</fullName>
    </submittedName>
    <submittedName>
        <fullName evidence="18">PX domain-containing protein</fullName>
    </submittedName>
</protein>
<dbReference type="PANTHER" id="PTHR10555:SF170">
    <property type="entry name" value="FI18122P1"/>
    <property type="match status" value="1"/>
</dbReference>
<evidence type="ECO:0000256" key="6">
    <source>
        <dbReference type="ARBA" id="ARBA00022490"/>
    </source>
</evidence>
<evidence type="ECO:0000313" key="14">
    <source>
        <dbReference type="EMBL" id="CAD5210927.1"/>
    </source>
</evidence>
<keyword evidence="6" id="KW-0963">Cytoplasm</keyword>
<reference evidence="15" key="2">
    <citation type="submission" date="2020-08" db="EMBL/GenBank/DDBJ databases">
        <authorList>
            <person name="Kikuchi T."/>
        </authorList>
    </citation>
    <scope>NUCLEOTIDE SEQUENCE</scope>
    <source>
        <strain evidence="14">Ka4C1</strain>
    </source>
</reference>
<dbReference type="Pfam" id="PF09325">
    <property type="entry name" value="Vps5"/>
    <property type="match status" value="1"/>
</dbReference>
<dbReference type="InterPro" id="IPR001683">
    <property type="entry name" value="PX_dom"/>
</dbReference>
<evidence type="ECO:0000256" key="8">
    <source>
        <dbReference type="ARBA" id="ARBA00022927"/>
    </source>
</evidence>
<dbReference type="GO" id="GO:0034498">
    <property type="term" value="P:early endosome to Golgi transport"/>
    <property type="evidence" value="ECO:0007669"/>
    <property type="project" value="TreeGrafter"/>
</dbReference>
<evidence type="ECO:0000256" key="5">
    <source>
        <dbReference type="ARBA" id="ARBA00022448"/>
    </source>
</evidence>
<dbReference type="Gene3D" id="3.30.1520.10">
    <property type="entry name" value="Phox-like domain"/>
    <property type="match status" value="1"/>
</dbReference>
<keyword evidence="5" id="KW-0813">Transport</keyword>
<accession>A0A1I7S801</accession>
<feature type="coiled-coil region" evidence="11">
    <location>
        <begin position="1638"/>
        <end position="1665"/>
    </location>
</feature>
<dbReference type="GO" id="GO:0098796">
    <property type="term" value="C:membrane protein complex"/>
    <property type="evidence" value="ECO:0007669"/>
    <property type="project" value="UniProtKB-ARBA"/>
</dbReference>
<organism evidence="16 18">
    <name type="scientific">Bursaphelenchus xylophilus</name>
    <name type="common">Pinewood nematode worm</name>
    <name type="synonym">Aphelenchoides xylophilus</name>
    <dbReference type="NCBI Taxonomy" id="6326"/>
    <lineage>
        <taxon>Eukaryota</taxon>
        <taxon>Metazoa</taxon>
        <taxon>Ecdysozoa</taxon>
        <taxon>Nematoda</taxon>
        <taxon>Chromadorea</taxon>
        <taxon>Rhabditida</taxon>
        <taxon>Tylenchina</taxon>
        <taxon>Tylenchomorpha</taxon>
        <taxon>Aphelenchoidea</taxon>
        <taxon>Aphelenchoididae</taxon>
        <taxon>Bursaphelenchus</taxon>
    </lineage>
</organism>
<evidence type="ECO:0000313" key="15">
    <source>
        <dbReference type="EMBL" id="CAG9087296.1"/>
    </source>
</evidence>
<dbReference type="GO" id="GO:0035091">
    <property type="term" value="F:phosphatidylinositol binding"/>
    <property type="evidence" value="ECO:0007669"/>
    <property type="project" value="InterPro"/>
</dbReference>
<dbReference type="GO" id="GO:0015031">
    <property type="term" value="P:protein transport"/>
    <property type="evidence" value="ECO:0007669"/>
    <property type="project" value="UniProtKB-KW"/>
</dbReference>